<dbReference type="PANTHER" id="PTHR32098">
    <property type="entry name" value="LYCOPENE BETA/EPSILON CYCLASE PROTEIN"/>
    <property type="match status" value="1"/>
</dbReference>
<comment type="caution">
    <text evidence="1">The sequence shown here is derived from an EMBL/GenBank/DDBJ whole genome shotgun (WGS) entry which is preliminary data.</text>
</comment>
<dbReference type="EMBL" id="WOCE01000004">
    <property type="protein sequence ID" value="KAE9614932.1"/>
    <property type="molecule type" value="Genomic_DNA"/>
</dbReference>
<dbReference type="AlphaFoldDB" id="A0A6A4QNA7"/>
<proteinExistence type="predicted"/>
<reference evidence="2" key="1">
    <citation type="journal article" date="2020" name="Nat. Commun.">
        <title>Genome sequence of the cluster root forming white lupin.</title>
        <authorList>
            <person name="Hufnagel B."/>
            <person name="Marques A."/>
            <person name="Soriano A."/>
            <person name="Marques L."/>
            <person name="Divol F."/>
            <person name="Doumas P."/>
            <person name="Sallet E."/>
            <person name="Mancinotti D."/>
            <person name="Carrere S."/>
            <person name="Marande W."/>
            <person name="Arribat S."/>
            <person name="Keller J."/>
            <person name="Huneau C."/>
            <person name="Blein T."/>
            <person name="Aime D."/>
            <person name="Laguerre M."/>
            <person name="Taylor J."/>
            <person name="Schubert V."/>
            <person name="Nelson M."/>
            <person name="Geu-Flores F."/>
            <person name="Crespi M."/>
            <person name="Gallardo-Guerrero K."/>
            <person name="Delaux P.-M."/>
            <person name="Salse J."/>
            <person name="Berges H."/>
            <person name="Guyot R."/>
            <person name="Gouzy J."/>
            <person name="Peret B."/>
        </authorList>
    </citation>
    <scope>NUCLEOTIDE SEQUENCE [LARGE SCALE GENOMIC DNA]</scope>
    <source>
        <strain evidence="2">cv. Amiga</strain>
    </source>
</reference>
<evidence type="ECO:0000313" key="1">
    <source>
        <dbReference type="EMBL" id="KAE9614932.1"/>
    </source>
</evidence>
<evidence type="ECO:0000313" key="2">
    <source>
        <dbReference type="Proteomes" id="UP000447434"/>
    </source>
</evidence>
<sequence>MLSLQLQQPISGIGIISQNNKCSRKSFIWRTHAVPSRTQRIMESVSVSGGEVGGAGGTYSYEALKRLDQLWSNICLDHQQGTFISFNHFHFVSSFSRFCEGTMKTKILFIGNKMKIT</sequence>
<gene>
    <name evidence="1" type="ORF">Lalb_Chr04g0249911</name>
</gene>
<keyword evidence="2" id="KW-1185">Reference proteome</keyword>
<name>A0A6A4QNA7_LUPAL</name>
<dbReference type="PANTHER" id="PTHR32098:SF5">
    <property type="entry name" value="LYCOPENE BETA_EPSILON CYCLASE PROTEIN"/>
    <property type="match status" value="1"/>
</dbReference>
<organism evidence="1 2">
    <name type="scientific">Lupinus albus</name>
    <name type="common">White lupine</name>
    <name type="synonym">Lupinus termis</name>
    <dbReference type="NCBI Taxonomy" id="3870"/>
    <lineage>
        <taxon>Eukaryota</taxon>
        <taxon>Viridiplantae</taxon>
        <taxon>Streptophyta</taxon>
        <taxon>Embryophyta</taxon>
        <taxon>Tracheophyta</taxon>
        <taxon>Spermatophyta</taxon>
        <taxon>Magnoliopsida</taxon>
        <taxon>eudicotyledons</taxon>
        <taxon>Gunneridae</taxon>
        <taxon>Pentapetalae</taxon>
        <taxon>rosids</taxon>
        <taxon>fabids</taxon>
        <taxon>Fabales</taxon>
        <taxon>Fabaceae</taxon>
        <taxon>Papilionoideae</taxon>
        <taxon>50 kb inversion clade</taxon>
        <taxon>genistoids sensu lato</taxon>
        <taxon>core genistoids</taxon>
        <taxon>Genisteae</taxon>
        <taxon>Lupinus</taxon>
    </lineage>
</organism>
<accession>A0A6A4QNA7</accession>
<dbReference type="Proteomes" id="UP000447434">
    <property type="component" value="Chromosome 4"/>
</dbReference>
<protein>
    <submittedName>
        <fullName evidence="1">Uncharacterized protein</fullName>
    </submittedName>
</protein>